<evidence type="ECO:0000313" key="1">
    <source>
        <dbReference type="EMBL" id="KAK3046326.1"/>
    </source>
</evidence>
<sequence>ASETEKQKIGRREPGNDDDDDDDDDDELGGEGGDGARGYQRVGENVTEGRRDWHEAVDFYREFDTDATTDGGSKGRKRSYELLRGPNLWPAQPEELRQVFEAYIEDVETVGTAVVRAMGMALGLEGEDAEVFVEATRRSFWVMRMIGYPPLQDGGEEGVSCGEHTDYGCVTLLLADETKGALKVQRKSGEWVDADPVEGAFVVNVGDMMERWTNGLWKSTRHRVVHRGGGYRVSVPFFFEPDFDAVVRPLEKCVKETGGKVKYEEVVYGEHLIAKIKGNFY</sequence>
<organism evidence="1 2">
    <name type="scientific">Coniosporium uncinatum</name>
    <dbReference type="NCBI Taxonomy" id="93489"/>
    <lineage>
        <taxon>Eukaryota</taxon>
        <taxon>Fungi</taxon>
        <taxon>Dikarya</taxon>
        <taxon>Ascomycota</taxon>
        <taxon>Pezizomycotina</taxon>
        <taxon>Dothideomycetes</taxon>
        <taxon>Dothideomycetes incertae sedis</taxon>
        <taxon>Coniosporium</taxon>
    </lineage>
</organism>
<proteinExistence type="predicted"/>
<keyword evidence="2" id="KW-1185">Reference proteome</keyword>
<name>A0ACC3CWQ4_9PEZI</name>
<protein>
    <submittedName>
        <fullName evidence="1">Uncharacterized protein</fullName>
    </submittedName>
</protein>
<dbReference type="Proteomes" id="UP001186974">
    <property type="component" value="Unassembled WGS sequence"/>
</dbReference>
<accession>A0ACC3CWQ4</accession>
<comment type="caution">
    <text evidence="1">The sequence shown here is derived from an EMBL/GenBank/DDBJ whole genome shotgun (WGS) entry which is preliminary data.</text>
</comment>
<gene>
    <name evidence="1" type="ORF">LTS18_013393</name>
</gene>
<feature type="non-terminal residue" evidence="1">
    <location>
        <position position="1"/>
    </location>
</feature>
<dbReference type="EMBL" id="JAWDJW010010471">
    <property type="protein sequence ID" value="KAK3046326.1"/>
    <property type="molecule type" value="Genomic_DNA"/>
</dbReference>
<evidence type="ECO:0000313" key="2">
    <source>
        <dbReference type="Proteomes" id="UP001186974"/>
    </source>
</evidence>
<reference evidence="1" key="1">
    <citation type="submission" date="2024-09" db="EMBL/GenBank/DDBJ databases">
        <title>Black Yeasts Isolated from many extreme environments.</title>
        <authorList>
            <person name="Coleine C."/>
            <person name="Stajich J.E."/>
            <person name="Selbmann L."/>
        </authorList>
    </citation>
    <scope>NUCLEOTIDE SEQUENCE</scope>
    <source>
        <strain evidence="1">CCFEE 5737</strain>
    </source>
</reference>